<dbReference type="PANTHER" id="PTHR13593:SF140">
    <property type="entry name" value="PLC-LIKE PHOSPHODIESTERASE"/>
    <property type="match status" value="1"/>
</dbReference>
<keyword evidence="3" id="KW-1185">Reference proteome</keyword>
<feature type="compositionally biased region" description="Low complexity" evidence="1">
    <location>
        <begin position="159"/>
        <end position="173"/>
    </location>
</feature>
<dbReference type="EMBL" id="JALLBG020000243">
    <property type="protein sequence ID" value="KAL3758036.1"/>
    <property type="molecule type" value="Genomic_DNA"/>
</dbReference>
<feature type="compositionally biased region" description="Acidic residues" evidence="1">
    <location>
        <begin position="131"/>
        <end position="143"/>
    </location>
</feature>
<dbReference type="InterPro" id="IPR051057">
    <property type="entry name" value="PI-PLC_domain"/>
</dbReference>
<feature type="compositionally biased region" description="Gly residues" evidence="1">
    <location>
        <begin position="1"/>
        <end position="12"/>
    </location>
</feature>
<feature type="compositionally biased region" description="Low complexity" evidence="1">
    <location>
        <begin position="84"/>
        <end position="102"/>
    </location>
</feature>
<dbReference type="PANTHER" id="PTHR13593">
    <property type="match status" value="1"/>
</dbReference>
<protein>
    <submittedName>
        <fullName evidence="2">Uncharacterized protein</fullName>
    </submittedName>
</protein>
<dbReference type="SUPFAM" id="SSF51695">
    <property type="entry name" value="PLC-like phosphodiesterases"/>
    <property type="match status" value="1"/>
</dbReference>
<organism evidence="2 3">
    <name type="scientific">Discostella pseudostelligera</name>
    <dbReference type="NCBI Taxonomy" id="259834"/>
    <lineage>
        <taxon>Eukaryota</taxon>
        <taxon>Sar</taxon>
        <taxon>Stramenopiles</taxon>
        <taxon>Ochrophyta</taxon>
        <taxon>Bacillariophyta</taxon>
        <taxon>Coscinodiscophyceae</taxon>
        <taxon>Thalassiosirophycidae</taxon>
        <taxon>Stephanodiscales</taxon>
        <taxon>Stephanodiscaceae</taxon>
        <taxon>Discostella</taxon>
    </lineage>
</organism>
<evidence type="ECO:0000313" key="2">
    <source>
        <dbReference type="EMBL" id="KAL3758036.1"/>
    </source>
</evidence>
<name>A0ABD3M5L1_9STRA</name>
<dbReference type="Gene3D" id="3.20.20.190">
    <property type="entry name" value="Phosphatidylinositol (PI) phosphodiesterase"/>
    <property type="match status" value="1"/>
</dbReference>
<accession>A0ABD3M5L1</accession>
<feature type="compositionally biased region" description="Low complexity" evidence="1">
    <location>
        <begin position="13"/>
        <end position="69"/>
    </location>
</feature>
<dbReference type="Pfam" id="PF26146">
    <property type="entry name" value="PI-PLC_X"/>
    <property type="match status" value="1"/>
</dbReference>
<evidence type="ECO:0000256" key="1">
    <source>
        <dbReference type="SAM" id="MobiDB-lite"/>
    </source>
</evidence>
<evidence type="ECO:0000313" key="3">
    <source>
        <dbReference type="Proteomes" id="UP001530293"/>
    </source>
</evidence>
<dbReference type="Proteomes" id="UP001530293">
    <property type="component" value="Unassembled WGS sequence"/>
</dbReference>
<proteinExistence type="predicted"/>
<feature type="compositionally biased region" description="Basic residues" evidence="1">
    <location>
        <begin position="114"/>
        <end position="124"/>
    </location>
</feature>
<comment type="caution">
    <text evidence="2">The sequence shown here is derived from an EMBL/GenBank/DDBJ whole genome shotgun (WGS) entry which is preliminary data.</text>
</comment>
<gene>
    <name evidence="2" type="ORF">ACHAWU_004427</name>
</gene>
<reference evidence="2 3" key="1">
    <citation type="submission" date="2024-10" db="EMBL/GenBank/DDBJ databases">
        <title>Updated reference genomes for cyclostephanoid diatoms.</title>
        <authorList>
            <person name="Roberts W.R."/>
            <person name="Alverson A.J."/>
        </authorList>
    </citation>
    <scope>NUCLEOTIDE SEQUENCE [LARGE SCALE GENOMIC DNA]</scope>
    <source>
        <strain evidence="2 3">AJA232-27</strain>
    </source>
</reference>
<sequence>MKFSFGKGGVDGGTTTTTAKNSSGSSSISSGSNKPQSSPAPTNTTTTASPLASIGSKKFSFSNPFSKSSGTSDNEPTKKSKKNAPPAAAAPAAPAAVAAVAPTSPPRSNNNKWAIKKFKAKKQKQAPPVVYDDDEDEDEEDQQYYEQQQQKQRSRNNKSRYSSSSKRSSSSSSCCSCSNLLGMTCFLLIGTVIGVLVWRYGPWAKDSATVVSLDASTTSCPECCNGLESNCDIPVNELLFPMVHNAHSSYDNNFVAANNAKPFEEALVAGYRGLQLSTCVCESLLSKVLLERDADWGLGESNVGFCHTACGAGVRDPKDVLTSLRTFIEENPREVLIIELDMNDGSSTDLRAALQYSGLLEYVYYPQQETNIIEDWPTLGELIYSNKRIILFGIGDGMASCPASQCHDGILYTNDYIVQTATDGSDLTKCEGTVTGDVIVGYFQMNNYKESSSNIPTPSKARELNSYSALKERLESCKGSRRPNLLSVDFWDEGEVLKLVKDVNLGKL</sequence>
<feature type="region of interest" description="Disordered" evidence="1">
    <location>
        <begin position="1"/>
        <end position="174"/>
    </location>
</feature>
<dbReference type="InterPro" id="IPR017946">
    <property type="entry name" value="PLC-like_Pdiesterase_TIM-brl"/>
</dbReference>
<dbReference type="AlphaFoldDB" id="A0ABD3M5L1"/>